<dbReference type="AlphaFoldDB" id="A0A1X9SMJ4"/>
<keyword evidence="4 6" id="KW-0862">Zinc</keyword>
<reference evidence="9" key="1">
    <citation type="journal article" date="2017" name="Genome Biol. Evol.">
        <title>Comparative Genomic Analysis Identifies a Campylobacter Clade Deficient in Selenium Metabolism.</title>
        <authorList>
            <person name="Miller W.G."/>
            <person name="Yee E."/>
            <person name="Lopes B.S."/>
            <person name="Chapman M.H."/>
            <person name="Huynh S."/>
            <person name="Bono J.L."/>
            <person name="Parker C.T."/>
            <person name="Strachan N.J.C."/>
            <person name="Forbes K.J."/>
        </authorList>
    </citation>
    <scope>NUCLEOTIDE SEQUENCE [LARGE SCALE GENOMIC DNA]</scope>
    <source>
        <strain evidence="9">NCTC 13004</strain>
    </source>
</reference>
<dbReference type="GO" id="GO:0004222">
    <property type="term" value="F:metalloendopeptidase activity"/>
    <property type="evidence" value="ECO:0007669"/>
    <property type="project" value="InterPro"/>
</dbReference>
<keyword evidence="2" id="KW-0479">Metal-binding</keyword>
<evidence type="ECO:0000313" key="9">
    <source>
        <dbReference type="Proteomes" id="UP000202031"/>
    </source>
</evidence>
<keyword evidence="1 6" id="KW-0645">Protease</keyword>
<evidence type="ECO:0000256" key="5">
    <source>
        <dbReference type="ARBA" id="ARBA00023049"/>
    </source>
</evidence>
<dbReference type="PROSITE" id="PS51257">
    <property type="entry name" value="PROKAR_LIPOPROTEIN"/>
    <property type="match status" value="1"/>
</dbReference>
<evidence type="ECO:0000256" key="1">
    <source>
        <dbReference type="ARBA" id="ARBA00022670"/>
    </source>
</evidence>
<sequence>MKKFILIFALIFFVGCMQNTTNVGRSEVDRTQLMLISSDEINEASAKAYGEVIQKAKASNTLNKDPNLTNRVKNISNRLIAKTSYFRQDSTKWDWEVNVITSDTINAWCMAGGKIAVYTGIIEKLNLNDDEIAFILAHEIAHALREHVREQQSQEMIKSGLINVASVFGVDNTILGVANLAANVGISLPFSRSHENESDEIGLELAYMAGFNPDGAASLWTKMQEHSGDGGLEFLSTHPSHENRIKNLQALAAKLKASS</sequence>
<reference evidence="9" key="2">
    <citation type="journal article" date="2017" name="Genome Biol. Evol.">
        <title>Comparative genomic analysis identifies a Campylobacter clade deficient in selenium metabolism.</title>
        <authorList>
            <person name="Miller W.G."/>
            <person name="Yee E."/>
            <person name="Lopes B.S."/>
            <person name="Chapman M.H."/>
            <person name="Huynh S."/>
            <person name="Bono J.L."/>
            <person name="Parker C.T."/>
            <person name="Strachan N.J.C."/>
            <person name="Forbes K.J."/>
        </authorList>
    </citation>
    <scope>NUCLEOTIDE SEQUENCE [LARGE SCALE GENOMIC DNA]</scope>
    <source>
        <strain evidence="9">NCTC 13004</strain>
    </source>
</reference>
<dbReference type="GO" id="GO:0016020">
    <property type="term" value="C:membrane"/>
    <property type="evidence" value="ECO:0007669"/>
    <property type="project" value="TreeGrafter"/>
</dbReference>
<dbReference type="InterPro" id="IPR051156">
    <property type="entry name" value="Mito/Outer_Membr_Metalloprot"/>
</dbReference>
<dbReference type="InterPro" id="IPR001915">
    <property type="entry name" value="Peptidase_M48"/>
</dbReference>
<dbReference type="Proteomes" id="UP000202031">
    <property type="component" value="Chromosome"/>
</dbReference>
<dbReference type="Pfam" id="PF01435">
    <property type="entry name" value="Peptidase_M48"/>
    <property type="match status" value="1"/>
</dbReference>
<organism evidence="8 9">
    <name type="scientific">Campylobacter lanienae NCTC 13004</name>
    <dbReference type="NCBI Taxonomy" id="1031753"/>
    <lineage>
        <taxon>Bacteria</taxon>
        <taxon>Pseudomonadati</taxon>
        <taxon>Campylobacterota</taxon>
        <taxon>Epsilonproteobacteria</taxon>
        <taxon>Campylobacterales</taxon>
        <taxon>Campylobacteraceae</taxon>
        <taxon>Campylobacter</taxon>
    </lineage>
</organism>
<evidence type="ECO:0000259" key="7">
    <source>
        <dbReference type="Pfam" id="PF01435"/>
    </source>
</evidence>
<dbReference type="PANTHER" id="PTHR22726">
    <property type="entry name" value="METALLOENDOPEPTIDASE OMA1"/>
    <property type="match status" value="1"/>
</dbReference>
<keyword evidence="3 6" id="KW-0378">Hydrolase</keyword>
<evidence type="ECO:0000256" key="3">
    <source>
        <dbReference type="ARBA" id="ARBA00022801"/>
    </source>
</evidence>
<dbReference type="PANTHER" id="PTHR22726:SF1">
    <property type="entry name" value="METALLOENDOPEPTIDASE OMA1, MITOCHONDRIAL"/>
    <property type="match status" value="1"/>
</dbReference>
<protein>
    <submittedName>
        <fullName evidence="8">Peptidase, M48 family</fullName>
    </submittedName>
</protein>
<accession>A0A1X9SMJ4</accession>
<proteinExistence type="inferred from homology"/>
<dbReference type="GeneID" id="46921169"/>
<dbReference type="GO" id="GO:0051603">
    <property type="term" value="P:proteolysis involved in protein catabolic process"/>
    <property type="evidence" value="ECO:0007669"/>
    <property type="project" value="TreeGrafter"/>
</dbReference>
<evidence type="ECO:0000256" key="4">
    <source>
        <dbReference type="ARBA" id="ARBA00022833"/>
    </source>
</evidence>
<dbReference type="RefSeq" id="WP_100590601.1">
    <property type="nucleotide sequence ID" value="NZ_CP015578.1"/>
</dbReference>
<comment type="similarity">
    <text evidence="6">Belongs to the peptidase M48 family.</text>
</comment>
<evidence type="ECO:0000313" key="8">
    <source>
        <dbReference type="EMBL" id="ARQ97440.1"/>
    </source>
</evidence>
<keyword evidence="5 6" id="KW-0482">Metalloprotease</keyword>
<feature type="domain" description="Peptidase M48" evidence="7">
    <location>
        <begin position="69"/>
        <end position="251"/>
    </location>
</feature>
<comment type="cofactor">
    <cofactor evidence="6">
        <name>Zn(2+)</name>
        <dbReference type="ChEBI" id="CHEBI:29105"/>
    </cofactor>
    <text evidence="6">Binds 1 zinc ion per subunit.</text>
</comment>
<name>A0A1X9SMJ4_9BACT</name>
<dbReference type="KEGG" id="clx:CLAN_0693"/>
<evidence type="ECO:0000256" key="2">
    <source>
        <dbReference type="ARBA" id="ARBA00022723"/>
    </source>
</evidence>
<dbReference type="GO" id="GO:0046872">
    <property type="term" value="F:metal ion binding"/>
    <property type="evidence" value="ECO:0007669"/>
    <property type="project" value="UniProtKB-KW"/>
</dbReference>
<evidence type="ECO:0000256" key="6">
    <source>
        <dbReference type="RuleBase" id="RU003983"/>
    </source>
</evidence>
<dbReference type="EMBL" id="CP015578">
    <property type="protein sequence ID" value="ARQ97440.1"/>
    <property type="molecule type" value="Genomic_DNA"/>
</dbReference>
<dbReference type="Gene3D" id="3.30.2010.10">
    <property type="entry name" value="Metalloproteases ('zincins'), catalytic domain"/>
    <property type="match status" value="1"/>
</dbReference>
<gene>
    <name evidence="8" type="ORF">CLAN_0693</name>
</gene>
<dbReference type="CDD" id="cd07331">
    <property type="entry name" value="M48C_Oma1_like"/>
    <property type="match status" value="1"/>
</dbReference>